<dbReference type="Proteomes" id="UP000002186">
    <property type="component" value="Chromosome"/>
</dbReference>
<dbReference type="PANTHER" id="PTHR37423:SF2">
    <property type="entry name" value="MEMBRANE-BOUND LYTIC MUREIN TRANSGLYCOSYLASE C"/>
    <property type="match status" value="1"/>
</dbReference>
<organism evidence="4 6">
    <name type="scientific">Thauera aminoaromatica</name>
    <dbReference type="NCBI Taxonomy" id="164330"/>
    <lineage>
        <taxon>Bacteria</taxon>
        <taxon>Pseudomonadati</taxon>
        <taxon>Pseudomonadota</taxon>
        <taxon>Betaproteobacteria</taxon>
        <taxon>Rhodocyclales</taxon>
        <taxon>Zoogloeaceae</taxon>
        <taxon>Thauera</taxon>
    </lineage>
</organism>
<evidence type="ECO:0000256" key="1">
    <source>
        <dbReference type="ARBA" id="ARBA00007734"/>
    </source>
</evidence>
<reference evidence="5 7" key="3">
    <citation type="submission" date="2018-09" db="EMBL/GenBank/DDBJ databases">
        <title>Metagenome Assembled Genomes from an Advanced Water Purification Facility.</title>
        <authorList>
            <person name="Stamps B.W."/>
            <person name="Spear J.R."/>
        </authorList>
    </citation>
    <scope>NUCLEOTIDE SEQUENCE [LARGE SCALE GENOMIC DNA]</scope>
    <source>
        <strain evidence="5">Bin_27_1</strain>
    </source>
</reference>
<accession>C4ZJH4</accession>
<dbReference type="InterPro" id="IPR023346">
    <property type="entry name" value="Lysozyme-like_dom_sf"/>
</dbReference>
<dbReference type="Proteomes" id="UP000321192">
    <property type="component" value="Unassembled WGS sequence"/>
</dbReference>
<dbReference type="Pfam" id="PF08238">
    <property type="entry name" value="Sel1"/>
    <property type="match status" value="2"/>
</dbReference>
<dbReference type="STRING" id="85643.Tmz1t_1601"/>
<dbReference type="HOGENOM" id="CLU_065765_0_0_4"/>
<dbReference type="GO" id="GO:0008933">
    <property type="term" value="F:peptidoglycan lytic transglycosylase activity"/>
    <property type="evidence" value="ECO:0007669"/>
    <property type="project" value="InterPro"/>
</dbReference>
<dbReference type="GO" id="GO:0000270">
    <property type="term" value="P:peptidoglycan metabolic process"/>
    <property type="evidence" value="ECO:0007669"/>
    <property type="project" value="InterPro"/>
</dbReference>
<reference evidence="6" key="1">
    <citation type="submission" date="2009-05" db="EMBL/GenBank/DDBJ databases">
        <title>Complete sequence of chromosome of Thauera sp. MZ1T.</title>
        <authorList>
            <consortium name="US DOE Joint Genome Institute"/>
            <person name="Lucas S."/>
            <person name="Copeland A."/>
            <person name="Lapidus A."/>
            <person name="Glavina del Rio T."/>
            <person name="Dalin E."/>
            <person name="Tice H."/>
            <person name="Bruce D."/>
            <person name="Goodwin L."/>
            <person name="Pitluck S."/>
            <person name="Sims D."/>
            <person name="Brettin T."/>
            <person name="Detter J.C."/>
            <person name="Han C."/>
            <person name="Larimer F."/>
            <person name="Land M."/>
            <person name="Hauser L."/>
            <person name="Kyrpides N."/>
            <person name="Mikhailova N."/>
            <person name="Sayler G.S."/>
        </authorList>
    </citation>
    <scope>NUCLEOTIDE SEQUENCE [LARGE SCALE GENOMIC DNA]</scope>
    <source>
        <strain evidence="6">MZ1T</strain>
    </source>
</reference>
<protein>
    <submittedName>
        <fullName evidence="4 5">Lytic transglycosylase</fullName>
    </submittedName>
</protein>
<dbReference type="InterPro" id="IPR008258">
    <property type="entry name" value="Transglycosylase_SLT_dom_1"/>
</dbReference>
<dbReference type="GO" id="GO:0016020">
    <property type="term" value="C:membrane"/>
    <property type="evidence" value="ECO:0007669"/>
    <property type="project" value="InterPro"/>
</dbReference>
<evidence type="ECO:0000259" key="3">
    <source>
        <dbReference type="Pfam" id="PF01464"/>
    </source>
</evidence>
<gene>
    <name evidence="4" type="ordered locus">Tmz1t_1601</name>
    <name evidence="5" type="ORF">E6Q80_10970</name>
</gene>
<proteinExistence type="inferred from homology"/>
<dbReference type="SUPFAM" id="SSF81901">
    <property type="entry name" value="HCP-like"/>
    <property type="match status" value="1"/>
</dbReference>
<dbReference type="InterPro" id="IPR011990">
    <property type="entry name" value="TPR-like_helical_dom_sf"/>
</dbReference>
<feature type="signal peptide" evidence="2">
    <location>
        <begin position="1"/>
        <end position="38"/>
    </location>
</feature>
<dbReference type="CAZy" id="GH23">
    <property type="family name" value="Glycoside Hydrolase Family 23"/>
</dbReference>
<evidence type="ECO:0000313" key="7">
    <source>
        <dbReference type="Proteomes" id="UP000321192"/>
    </source>
</evidence>
<evidence type="ECO:0000313" key="6">
    <source>
        <dbReference type="Proteomes" id="UP000002186"/>
    </source>
</evidence>
<dbReference type="EMBL" id="CP001281">
    <property type="protein sequence ID" value="ACK54356.1"/>
    <property type="molecule type" value="Genomic_DNA"/>
</dbReference>
<dbReference type="eggNOG" id="COG0790">
    <property type="taxonomic scope" value="Bacteria"/>
</dbReference>
<dbReference type="InterPro" id="IPR006597">
    <property type="entry name" value="Sel1-like"/>
</dbReference>
<feature type="chain" id="PRO_5042451275" evidence="2">
    <location>
        <begin position="39"/>
        <end position="321"/>
    </location>
</feature>
<dbReference type="OrthoDB" id="9815002at2"/>
<dbReference type="PANTHER" id="PTHR37423">
    <property type="entry name" value="SOLUBLE LYTIC MUREIN TRANSGLYCOSYLASE-RELATED"/>
    <property type="match status" value="1"/>
</dbReference>
<dbReference type="InterPro" id="IPR000189">
    <property type="entry name" value="Transglyc_AS"/>
</dbReference>
<keyword evidence="6" id="KW-1185">Reference proteome</keyword>
<dbReference type="Gene3D" id="1.25.40.10">
    <property type="entry name" value="Tetratricopeptide repeat domain"/>
    <property type="match status" value="1"/>
</dbReference>
<accession>A0A5C7SPR3</accession>
<feature type="domain" description="Transglycosylase SLT" evidence="3">
    <location>
        <begin position="177"/>
        <end position="273"/>
    </location>
</feature>
<dbReference type="eggNOG" id="COG0741">
    <property type="taxonomic scope" value="Bacteria"/>
</dbReference>
<evidence type="ECO:0000313" key="5">
    <source>
        <dbReference type="EMBL" id="TXH84671.1"/>
    </source>
</evidence>
<dbReference type="SMART" id="SM00671">
    <property type="entry name" value="SEL1"/>
    <property type="match status" value="2"/>
</dbReference>
<dbReference type="KEGG" id="tmz:Tmz1t_1601"/>
<keyword evidence="2" id="KW-0732">Signal</keyword>
<dbReference type="Pfam" id="PF01464">
    <property type="entry name" value="SLT"/>
    <property type="match status" value="1"/>
</dbReference>
<sequence>MDKTSCPVPVGRIARPRLRRLPRLLGLAVALASTVCAAAGEGAFERALAEQARYLATEALAYEHGEGVPRDQSYAALLYCESARLGDSEGMYALGWMYANGRGVERNDAYAGTLFAMAAAKGDEHAQRMLRYTGEYTGDVPDCLHTPSTQIVQRWPVEALIARLPPVRQAVARMLAELAPKYGVRPEFALAIGLTESALNPDALSPKNAMGVMQLIPATAERFNVGKPYDPEQNIRGGLAYLRWLLAYFEGDIALAAAAYNAGEGAVDRYRGVPPYRETRAYVERILRHVGQDRHPYDSRVVPPSPMLRKLRLALEEEHES</sequence>
<name>C4ZJH4_THASP</name>
<evidence type="ECO:0000256" key="2">
    <source>
        <dbReference type="SAM" id="SignalP"/>
    </source>
</evidence>
<dbReference type="PROSITE" id="PS00922">
    <property type="entry name" value="TRANSGLYCOSYLASE"/>
    <property type="match status" value="1"/>
</dbReference>
<dbReference type="Gene3D" id="1.10.530.10">
    <property type="match status" value="1"/>
</dbReference>
<dbReference type="AlphaFoldDB" id="C4ZJH4"/>
<dbReference type="EMBL" id="SSFD01000171">
    <property type="protein sequence ID" value="TXH84671.1"/>
    <property type="molecule type" value="Genomic_DNA"/>
</dbReference>
<dbReference type="SUPFAM" id="SSF53955">
    <property type="entry name" value="Lysozyme-like"/>
    <property type="match status" value="1"/>
</dbReference>
<comment type="similarity">
    <text evidence="1">Belongs to the transglycosylase Slt family.</text>
</comment>
<dbReference type="CDD" id="cd00254">
    <property type="entry name" value="LT-like"/>
    <property type="match status" value="1"/>
</dbReference>
<reference evidence="4 6" key="2">
    <citation type="journal article" date="2012" name="Stand. Genomic Sci.">
        <title>Complete genome sequence of Thauera aminoaromatica strain MZ1T.</title>
        <authorList>
            <person name="Jiang K."/>
            <person name="Sanseverino J."/>
            <person name="Chauhan A."/>
            <person name="Lucas S."/>
            <person name="Copeland A."/>
            <person name="Lapidus A."/>
            <person name="Del Rio T.G."/>
            <person name="Dalin E."/>
            <person name="Tice H."/>
            <person name="Bruce D."/>
            <person name="Goodwin L."/>
            <person name="Pitluck S."/>
            <person name="Sims D."/>
            <person name="Brettin T."/>
            <person name="Detter J.C."/>
            <person name="Han C."/>
            <person name="Chang Y.J."/>
            <person name="Larimer F."/>
            <person name="Land M."/>
            <person name="Hauser L."/>
            <person name="Kyrpides N.C."/>
            <person name="Mikhailova N."/>
            <person name="Moser S."/>
            <person name="Jegier P."/>
            <person name="Close D."/>
            <person name="Debruyn J.M."/>
            <person name="Wang Y."/>
            <person name="Layton A.C."/>
            <person name="Allen M.S."/>
            <person name="Sayler G.S."/>
        </authorList>
    </citation>
    <scope>NUCLEOTIDE SEQUENCE [LARGE SCALE GENOMIC DNA]</scope>
    <source>
        <strain evidence="4 6">MZ1T</strain>
    </source>
</reference>
<dbReference type="RefSeq" id="WP_012585096.1">
    <property type="nucleotide sequence ID" value="NC_011662.2"/>
</dbReference>
<evidence type="ECO:0000313" key="4">
    <source>
        <dbReference type="EMBL" id="ACK54356.1"/>
    </source>
</evidence>